<dbReference type="InterPro" id="IPR016032">
    <property type="entry name" value="Sig_transdc_resp-reg_C-effctor"/>
</dbReference>
<dbReference type="GO" id="GO:0000160">
    <property type="term" value="P:phosphorelay signal transduction system"/>
    <property type="evidence" value="ECO:0007669"/>
    <property type="project" value="InterPro"/>
</dbReference>
<protein>
    <submittedName>
        <fullName evidence="6">DNA-binding response regulator</fullName>
    </submittedName>
</protein>
<dbReference type="InterPro" id="IPR039420">
    <property type="entry name" value="WalR-like"/>
</dbReference>
<dbReference type="InterPro" id="IPR000792">
    <property type="entry name" value="Tscrpt_reg_LuxR_C"/>
</dbReference>
<evidence type="ECO:0000313" key="6">
    <source>
        <dbReference type="EMBL" id="RMI40063.1"/>
    </source>
</evidence>
<dbReference type="SUPFAM" id="SSF52172">
    <property type="entry name" value="CheY-like"/>
    <property type="match status" value="1"/>
</dbReference>
<dbReference type="InterPro" id="IPR036388">
    <property type="entry name" value="WH-like_DNA-bd_sf"/>
</dbReference>
<evidence type="ECO:0000259" key="5">
    <source>
        <dbReference type="PROSITE" id="PS50110"/>
    </source>
</evidence>
<dbReference type="Pfam" id="PF00072">
    <property type="entry name" value="Response_reg"/>
    <property type="match status" value="1"/>
</dbReference>
<dbReference type="GO" id="GO:0006355">
    <property type="term" value="P:regulation of DNA-templated transcription"/>
    <property type="evidence" value="ECO:0007669"/>
    <property type="project" value="InterPro"/>
</dbReference>
<dbReference type="PANTHER" id="PTHR43214">
    <property type="entry name" value="TWO-COMPONENT RESPONSE REGULATOR"/>
    <property type="match status" value="1"/>
</dbReference>
<feature type="domain" description="HTH luxR-type" evidence="4">
    <location>
        <begin position="192"/>
        <end position="257"/>
    </location>
</feature>
<dbReference type="RefSeq" id="WP_122197424.1">
    <property type="nucleotide sequence ID" value="NZ_JBHSKC010000001.1"/>
</dbReference>
<dbReference type="InterPro" id="IPR058245">
    <property type="entry name" value="NreC/VraR/RcsB-like_REC"/>
</dbReference>
<sequence>MTGDTAGSTTRSTAGDAAGCTAGGAAGGTRGAAGGEAGVGERGGARGAAVSVVVCDDHRVFTESLSLVLADAGYAVVGQVDSPAELLAVLRARRADLCLIDLNFPGTTALEWMPRLRAVAPSTRFVLLTGYLEPPVLAAGLTAGVSGFAHKGQQAGDILAVLRRVGRGEIVAEQAAPRRPDARPGVPGQSQAQRVARFLTPREREVLTRLARGESTQALAKAMGVTRSTARSHVQSVLSKLGVHSQREAVIEAARHGLVSVETGEWLAG</sequence>
<dbReference type="EMBL" id="RFFG01000059">
    <property type="protein sequence ID" value="RMI40063.1"/>
    <property type="molecule type" value="Genomic_DNA"/>
</dbReference>
<dbReference type="InterPro" id="IPR001789">
    <property type="entry name" value="Sig_transdc_resp-reg_receiver"/>
</dbReference>
<comment type="caution">
    <text evidence="6">The sequence shown here is derived from an EMBL/GenBank/DDBJ whole genome shotgun (WGS) entry which is preliminary data.</text>
</comment>
<keyword evidence="7" id="KW-1185">Reference proteome</keyword>
<proteinExistence type="predicted"/>
<dbReference type="SMART" id="SM00448">
    <property type="entry name" value="REC"/>
    <property type="match status" value="1"/>
</dbReference>
<evidence type="ECO:0000256" key="1">
    <source>
        <dbReference type="ARBA" id="ARBA00022553"/>
    </source>
</evidence>
<keyword evidence="1 3" id="KW-0597">Phosphoprotein</keyword>
<accession>A0A3M2LU45</accession>
<dbReference type="PROSITE" id="PS50110">
    <property type="entry name" value="RESPONSE_REGULATORY"/>
    <property type="match status" value="1"/>
</dbReference>
<evidence type="ECO:0000256" key="2">
    <source>
        <dbReference type="ARBA" id="ARBA00023125"/>
    </source>
</evidence>
<dbReference type="Gene3D" id="1.10.10.10">
    <property type="entry name" value="Winged helix-like DNA-binding domain superfamily/Winged helix DNA-binding domain"/>
    <property type="match status" value="1"/>
</dbReference>
<dbReference type="Proteomes" id="UP000282674">
    <property type="component" value="Unassembled WGS sequence"/>
</dbReference>
<dbReference type="AlphaFoldDB" id="A0A3M2LU45"/>
<evidence type="ECO:0000313" key="7">
    <source>
        <dbReference type="Proteomes" id="UP000282674"/>
    </source>
</evidence>
<dbReference type="InterPro" id="IPR011006">
    <property type="entry name" value="CheY-like_superfamily"/>
</dbReference>
<organism evidence="6 7">
    <name type="scientific">Actinomadura harenae</name>
    <dbReference type="NCBI Taxonomy" id="2483351"/>
    <lineage>
        <taxon>Bacteria</taxon>
        <taxon>Bacillati</taxon>
        <taxon>Actinomycetota</taxon>
        <taxon>Actinomycetes</taxon>
        <taxon>Streptosporangiales</taxon>
        <taxon>Thermomonosporaceae</taxon>
        <taxon>Actinomadura</taxon>
    </lineage>
</organism>
<dbReference type="GO" id="GO:0003677">
    <property type="term" value="F:DNA binding"/>
    <property type="evidence" value="ECO:0007669"/>
    <property type="project" value="UniProtKB-KW"/>
</dbReference>
<dbReference type="CDD" id="cd17535">
    <property type="entry name" value="REC_NarL-like"/>
    <property type="match status" value="1"/>
</dbReference>
<dbReference type="Gene3D" id="3.40.50.2300">
    <property type="match status" value="1"/>
</dbReference>
<dbReference type="PROSITE" id="PS50043">
    <property type="entry name" value="HTH_LUXR_2"/>
    <property type="match status" value="1"/>
</dbReference>
<dbReference type="Pfam" id="PF00196">
    <property type="entry name" value="GerE"/>
    <property type="match status" value="1"/>
</dbReference>
<feature type="modified residue" description="4-aspartylphosphate" evidence="3">
    <location>
        <position position="101"/>
    </location>
</feature>
<reference evidence="6 7" key="1">
    <citation type="submission" date="2018-10" db="EMBL/GenBank/DDBJ databases">
        <title>Isolation from soil.</title>
        <authorList>
            <person name="Hu J."/>
        </authorList>
    </citation>
    <scope>NUCLEOTIDE SEQUENCE [LARGE SCALE GENOMIC DNA]</scope>
    <source>
        <strain evidence="6 7">NEAU-Ht49</strain>
    </source>
</reference>
<dbReference type="SUPFAM" id="SSF46894">
    <property type="entry name" value="C-terminal effector domain of the bipartite response regulators"/>
    <property type="match status" value="1"/>
</dbReference>
<evidence type="ECO:0000256" key="3">
    <source>
        <dbReference type="PROSITE-ProRule" id="PRU00169"/>
    </source>
</evidence>
<name>A0A3M2LU45_9ACTN</name>
<feature type="domain" description="Response regulatory" evidence="5">
    <location>
        <begin position="51"/>
        <end position="166"/>
    </location>
</feature>
<gene>
    <name evidence="6" type="ORF">EBO15_27910</name>
</gene>
<dbReference type="OrthoDB" id="2878275at2"/>
<dbReference type="PRINTS" id="PR00038">
    <property type="entry name" value="HTHLUXR"/>
</dbReference>
<keyword evidence="2 6" id="KW-0238">DNA-binding</keyword>
<dbReference type="CDD" id="cd06170">
    <property type="entry name" value="LuxR_C_like"/>
    <property type="match status" value="1"/>
</dbReference>
<evidence type="ECO:0000259" key="4">
    <source>
        <dbReference type="PROSITE" id="PS50043"/>
    </source>
</evidence>
<dbReference type="SMART" id="SM00421">
    <property type="entry name" value="HTH_LUXR"/>
    <property type="match status" value="1"/>
</dbReference>